<dbReference type="Gene3D" id="3.40.50.10810">
    <property type="entry name" value="Tandem AAA-ATPase domain"/>
    <property type="match status" value="1"/>
</dbReference>
<sequence length="1070" mass="123443">MVIGHYVRCPIVLEENDNYFPRSFVLAKIIQINELSGEVRVKMFDLKNSRRFYAHAFDKLDYPMDKVDRCGAAKDAPVNTPDGPGQILSRRLEKKDEAFYEYFVMLHNGKIRTYLENELEIEYSTADYQPIKQMMRYEFQNPSWFANRLQVSGNMHMVNNTVYGFKELVGCRTFLMAHQISTIVRAFESRPIRYMLADEVGLGKTIEACSIIKILSTEKKNLRVLYIVPGALAQQWVNELRYKFEISATLNTGIAGYTNHVIVAMEDLDEYNGVLAYQWDLLIVDETHRLLSQEEKYELVLNISKATLNALFLSATPIQNRREEYLRLLTLLQPEQYGRMELSTFSSLLSKQKKIQRRVNGLISHMNNYEDWKEDSLEKLEELAEELSDEHLFGIVKGIDFQSKDMGKAAMEQSLSYISENYRIERNIVRNRRDFVTEILGERVLHALPYRMKSSEDGYSERNVYFALLEYISTELSNESMPMQRVIQLLQAMFSSPWALKAVISNSGETDNNLEALVNLWVMQAEDELANTDYLMDEAPEEIKGRLLYALDFMEQEVSVSKDNNGKVVVFSEYPETLWKFGELLSKRGIESVCFTGNMLRNELEDSVYEFQNNENCRVILCDVTGGEGRNFQNADWVFHLDLPWTANAIEQRIGRLDRLGRDKDHLTVNSVVFYSEESIESQLFTIWNKGLDLFQRSLSGLEIITGELNERITEALEDDIYNGLENALDDIVEMTEDTRDAVEEEQLYDSGSVIYRPLSIAVKQMLSTYSGGENDLFKASMLGWATQAGLRSTINKNDIVQFSDAMFSPRAAIQSLFIPPDWSLYDNTEIVRKEGKILGTFDRSTAIKREDLLFYAPGDPVFNSIIGNALDNGRGRCCAFATHAPFDFKGFVCIYNIEPRINYLMEKKISIQLLSQFRMYLPMKQVIVYVPFSGSEKVSEKDLNDFLFDVKNIRDAEHLGKRSAKKGTMSELESFMEIHPETEWKNTITRVSKLSREKAVKKVQELSDFETAKREISRIVSGYESEYIYLGRDMSRIEKIKERYEAVYYALSNPILSLDSIALMYLTSR</sequence>
<evidence type="ECO:0000259" key="3">
    <source>
        <dbReference type="PROSITE" id="PS51194"/>
    </source>
</evidence>
<dbReference type="InterPro" id="IPR049730">
    <property type="entry name" value="SNF2/RAD54-like_C"/>
</dbReference>
<dbReference type="SMART" id="SM00490">
    <property type="entry name" value="HELICc"/>
    <property type="match status" value="1"/>
</dbReference>
<reference evidence="4" key="1">
    <citation type="journal article" date="2021" name="PeerJ">
        <title>Extensive microbial diversity within the chicken gut microbiome revealed by metagenomics and culture.</title>
        <authorList>
            <person name="Gilroy R."/>
            <person name="Ravi A."/>
            <person name="Getino M."/>
            <person name="Pursley I."/>
            <person name="Horton D.L."/>
            <person name="Alikhan N.F."/>
            <person name="Baker D."/>
            <person name="Gharbi K."/>
            <person name="Hall N."/>
            <person name="Watson M."/>
            <person name="Adriaenssens E.M."/>
            <person name="Foster-Nyarko E."/>
            <person name="Jarju S."/>
            <person name="Secka A."/>
            <person name="Antonio M."/>
            <person name="Oren A."/>
            <person name="Chaudhuri R.R."/>
            <person name="La Ragione R."/>
            <person name="Hildebrand F."/>
            <person name="Pallen M.J."/>
        </authorList>
    </citation>
    <scope>NUCLEOTIDE SEQUENCE</scope>
    <source>
        <strain evidence="4">CHK178-16964</strain>
    </source>
</reference>
<dbReference type="AlphaFoldDB" id="A0A9D2HK09"/>
<dbReference type="SMART" id="SM00487">
    <property type="entry name" value="DEXDc"/>
    <property type="match status" value="1"/>
</dbReference>
<dbReference type="Pfam" id="PF00271">
    <property type="entry name" value="Helicase_C"/>
    <property type="match status" value="1"/>
</dbReference>
<dbReference type="Gene3D" id="3.40.50.300">
    <property type="entry name" value="P-loop containing nucleotide triphosphate hydrolases"/>
    <property type="match status" value="1"/>
</dbReference>
<dbReference type="PANTHER" id="PTHR45766">
    <property type="entry name" value="DNA ANNEALING HELICASE AND ENDONUCLEASE ZRANB3 FAMILY MEMBER"/>
    <property type="match status" value="1"/>
</dbReference>
<evidence type="ECO:0000256" key="1">
    <source>
        <dbReference type="ARBA" id="ARBA00022801"/>
    </source>
</evidence>
<proteinExistence type="predicted"/>
<keyword evidence="4" id="KW-0067">ATP-binding</keyword>
<dbReference type="PROSITE" id="PS51192">
    <property type="entry name" value="HELICASE_ATP_BIND_1"/>
    <property type="match status" value="1"/>
</dbReference>
<comment type="caution">
    <text evidence="4">The sequence shown here is derived from an EMBL/GenBank/DDBJ whole genome shotgun (WGS) entry which is preliminary data.</text>
</comment>
<keyword evidence="4" id="KW-0347">Helicase</keyword>
<evidence type="ECO:0000313" key="5">
    <source>
        <dbReference type="Proteomes" id="UP000823900"/>
    </source>
</evidence>
<dbReference type="PANTHER" id="PTHR45766:SF6">
    <property type="entry name" value="SWI_SNF-RELATED MATRIX-ASSOCIATED ACTIN-DEPENDENT REGULATOR OF CHROMATIN SUBFAMILY A-LIKE PROTEIN 1"/>
    <property type="match status" value="1"/>
</dbReference>
<protein>
    <submittedName>
        <fullName evidence="4">DEAD/DEAH box helicase family protein</fullName>
    </submittedName>
</protein>
<feature type="domain" description="Helicase ATP-binding" evidence="2">
    <location>
        <begin position="185"/>
        <end position="335"/>
    </location>
</feature>
<dbReference type="InterPro" id="IPR001650">
    <property type="entry name" value="Helicase_C-like"/>
</dbReference>
<dbReference type="Pfam" id="PF00176">
    <property type="entry name" value="SNF2-rel_dom"/>
    <property type="match status" value="1"/>
</dbReference>
<reference evidence="4" key="2">
    <citation type="submission" date="2021-04" db="EMBL/GenBank/DDBJ databases">
        <authorList>
            <person name="Gilroy R."/>
        </authorList>
    </citation>
    <scope>NUCLEOTIDE SEQUENCE</scope>
    <source>
        <strain evidence="4">CHK178-16964</strain>
    </source>
</reference>
<dbReference type="InterPro" id="IPR014001">
    <property type="entry name" value="Helicase_ATP-bd"/>
</dbReference>
<dbReference type="Proteomes" id="UP000823900">
    <property type="component" value="Unassembled WGS sequence"/>
</dbReference>
<dbReference type="GO" id="GO:0016787">
    <property type="term" value="F:hydrolase activity"/>
    <property type="evidence" value="ECO:0007669"/>
    <property type="project" value="UniProtKB-KW"/>
</dbReference>
<gene>
    <name evidence="4" type="ORF">IAA07_11530</name>
</gene>
<accession>A0A9D2HK09</accession>
<dbReference type="InterPro" id="IPR038718">
    <property type="entry name" value="SNF2-like_sf"/>
</dbReference>
<feature type="domain" description="Helicase C-terminal" evidence="3">
    <location>
        <begin position="546"/>
        <end position="733"/>
    </location>
</feature>
<dbReference type="SUPFAM" id="SSF52540">
    <property type="entry name" value="P-loop containing nucleoside triphosphate hydrolases"/>
    <property type="match status" value="2"/>
</dbReference>
<evidence type="ECO:0000259" key="2">
    <source>
        <dbReference type="PROSITE" id="PS51192"/>
    </source>
</evidence>
<dbReference type="GO" id="GO:0004386">
    <property type="term" value="F:helicase activity"/>
    <property type="evidence" value="ECO:0007669"/>
    <property type="project" value="UniProtKB-KW"/>
</dbReference>
<keyword evidence="4" id="KW-0547">Nucleotide-binding</keyword>
<dbReference type="GO" id="GO:0005524">
    <property type="term" value="F:ATP binding"/>
    <property type="evidence" value="ECO:0007669"/>
    <property type="project" value="InterPro"/>
</dbReference>
<name>A0A9D2HK09_9FIRM</name>
<dbReference type="InterPro" id="IPR000330">
    <property type="entry name" value="SNF2_N"/>
</dbReference>
<keyword evidence="1" id="KW-0378">Hydrolase</keyword>
<dbReference type="InterPro" id="IPR027417">
    <property type="entry name" value="P-loop_NTPase"/>
</dbReference>
<evidence type="ECO:0000313" key="4">
    <source>
        <dbReference type="EMBL" id="HJA72185.1"/>
    </source>
</evidence>
<dbReference type="CDD" id="cd18793">
    <property type="entry name" value="SF2_C_SNF"/>
    <property type="match status" value="1"/>
</dbReference>
<organism evidence="4 5">
    <name type="scientific">Candidatus Lachnoclostridium stercoravium</name>
    <dbReference type="NCBI Taxonomy" id="2838633"/>
    <lineage>
        <taxon>Bacteria</taxon>
        <taxon>Bacillati</taxon>
        <taxon>Bacillota</taxon>
        <taxon>Clostridia</taxon>
        <taxon>Lachnospirales</taxon>
        <taxon>Lachnospiraceae</taxon>
    </lineage>
</organism>
<dbReference type="EMBL" id="DWZA01000100">
    <property type="protein sequence ID" value="HJA72185.1"/>
    <property type="molecule type" value="Genomic_DNA"/>
</dbReference>
<dbReference type="PROSITE" id="PS51194">
    <property type="entry name" value="HELICASE_CTER"/>
    <property type="match status" value="1"/>
</dbReference>